<keyword evidence="4" id="KW-1185">Reference proteome</keyword>
<name>A0ABN7ELH6_9FLAO</name>
<evidence type="ECO:0000313" key="3">
    <source>
        <dbReference type="EMBL" id="CAA9200063.1"/>
    </source>
</evidence>
<evidence type="ECO:0000259" key="2">
    <source>
        <dbReference type="Pfam" id="PF01965"/>
    </source>
</evidence>
<dbReference type="InterPro" id="IPR012338">
    <property type="entry name" value="Beta-lactam/transpept-like"/>
</dbReference>
<accession>A0ABN7ELH6</accession>
<feature type="domain" description="DJ-1/PfpI" evidence="2">
    <location>
        <begin position="54"/>
        <end position="248"/>
    </location>
</feature>
<dbReference type="SUPFAM" id="SSF56601">
    <property type="entry name" value="beta-lactamase/transpeptidase-like"/>
    <property type="match status" value="1"/>
</dbReference>
<reference evidence="3 4" key="1">
    <citation type="submission" date="2020-02" db="EMBL/GenBank/DDBJ databases">
        <authorList>
            <person name="Criscuolo A."/>
        </authorList>
    </citation>
    <scope>NUCLEOTIDE SEQUENCE [LARGE SCALE GENOMIC DNA]</scope>
    <source>
        <strain evidence="3">CECT7796</strain>
    </source>
</reference>
<dbReference type="CDD" id="cd03141">
    <property type="entry name" value="GATase1_Hsp31_like"/>
    <property type="match status" value="1"/>
</dbReference>
<keyword evidence="3" id="KW-0031">Aminopeptidase</keyword>
<organism evidence="3 4">
    <name type="scientific">Flavobacterium collinsii</name>
    <dbReference type="NCBI Taxonomy" id="1114861"/>
    <lineage>
        <taxon>Bacteria</taxon>
        <taxon>Pseudomonadati</taxon>
        <taxon>Bacteroidota</taxon>
        <taxon>Flavobacteriia</taxon>
        <taxon>Flavobacteriales</taxon>
        <taxon>Flavobacteriaceae</taxon>
        <taxon>Flavobacterium</taxon>
    </lineage>
</organism>
<gene>
    <name evidence="3" type="primary">dap_4</name>
    <name evidence="3" type="ORF">FLACOL7796_03011</name>
</gene>
<proteinExistence type="predicted"/>
<dbReference type="PANTHER" id="PTHR46825">
    <property type="entry name" value="D-ALANYL-D-ALANINE-CARBOXYPEPTIDASE/ENDOPEPTIDASE AMPH"/>
    <property type="match status" value="1"/>
</dbReference>
<dbReference type="Gene3D" id="3.40.710.10">
    <property type="entry name" value="DD-peptidase/beta-lactamase superfamily"/>
    <property type="match status" value="1"/>
</dbReference>
<dbReference type="Pfam" id="PF00144">
    <property type="entry name" value="Beta-lactamase"/>
    <property type="match status" value="1"/>
</dbReference>
<dbReference type="EMBL" id="CADCST010000098">
    <property type="protein sequence ID" value="CAA9200063.1"/>
    <property type="molecule type" value="Genomic_DNA"/>
</dbReference>
<comment type="caution">
    <text evidence="3">The sequence shown here is derived from an EMBL/GenBank/DDBJ whole genome shotgun (WGS) entry which is preliminary data.</text>
</comment>
<dbReference type="InterPro" id="IPR050491">
    <property type="entry name" value="AmpC-like"/>
</dbReference>
<dbReference type="Gene3D" id="3.40.50.880">
    <property type="match status" value="1"/>
</dbReference>
<dbReference type="Proteomes" id="UP000474567">
    <property type="component" value="Unassembled WGS sequence"/>
</dbReference>
<evidence type="ECO:0000313" key="4">
    <source>
        <dbReference type="Proteomes" id="UP000474567"/>
    </source>
</evidence>
<feature type="domain" description="Beta-lactamase-related" evidence="1">
    <location>
        <begin position="266"/>
        <end position="587"/>
    </location>
</feature>
<protein>
    <submittedName>
        <fullName evidence="3">D-aminopeptidase</fullName>
        <ecNumber evidence="3">3.4.11.19</ecNumber>
    </submittedName>
</protein>
<keyword evidence="3" id="KW-0645">Protease</keyword>
<dbReference type="PANTHER" id="PTHR46825:SF9">
    <property type="entry name" value="BETA-LACTAMASE-RELATED DOMAIN-CONTAINING PROTEIN"/>
    <property type="match status" value="1"/>
</dbReference>
<keyword evidence="3" id="KW-0378">Hydrolase</keyword>
<dbReference type="GO" id="GO:0004177">
    <property type="term" value="F:aminopeptidase activity"/>
    <property type="evidence" value="ECO:0007669"/>
    <property type="project" value="UniProtKB-KW"/>
</dbReference>
<dbReference type="InterPro" id="IPR002818">
    <property type="entry name" value="DJ-1/PfpI"/>
</dbReference>
<dbReference type="RefSeq" id="WP_173966935.1">
    <property type="nucleotide sequence ID" value="NZ_CADCST010000098.1"/>
</dbReference>
<evidence type="ECO:0000259" key="1">
    <source>
        <dbReference type="Pfam" id="PF00144"/>
    </source>
</evidence>
<dbReference type="InterPro" id="IPR029062">
    <property type="entry name" value="Class_I_gatase-like"/>
</dbReference>
<dbReference type="InterPro" id="IPR001466">
    <property type="entry name" value="Beta-lactam-related"/>
</dbReference>
<sequence length="799" mass="89594">MYNVISKFRFLFSISICFCLFSTLVFSQNKILFVVSNQDYYGTSQIRTANHFGEIAVPYDVFTKSGFTIDFVSPNGGAVPIGYINASDSIHKKFLYNPFFMNKLKNTMKPIEVVPENYGAIFYGGGGAAMFGVAENTVIQNLARQIYDNNGIVSAICHGTAGLAYLKDTSGKSLYAGRKITGFADQFEDKKEDYYKTFPFAIDQAIKQNEGNFVHSDKLGEGFYVTDGRFVTGQDPSAGSKMASEIINLIEKNKLAVQPQPIRNLDKVFSEWDNSTAKLGVAAGLLKKGQIVYLKGFGSADLTHEIPINTDTKFQIGAMAKQFTAFAVLLLEEQGKLSLSDDVRKYIPQLPGFGSKITLKHLLSQSSGLHDFLALKEIAGWREKDVFTQKDALDLIFRQKKLDYEAGTKFSHTSSGLILLAEVVKQVTGQTLAEFSQEHIFQPLKMANTLLRDDNEMIIPNAAVSYQTTKKGLKNNLINHSIVGTTNLYTSAADLSRWYLNFENPKVGSKKLIEKLTSPVTLDDGKTTFNPTFGRLLYGQQYLHAERGVPKIWTYGLDGGYASNIFIFPNQKVTSFVLGNNNRYNGSLAMNMAVEVLGNTFTQPPSIDFSKLKTVKLSGKLLETYSGNYWDNERMAGRRIYVKNDTLRYQELGNANESKLVPIAENKFQMIIDGDDIIIVQFRKENGHLKMIYTSGESDEYVYEYYSPKTYSATNLDEFSGTYYSQDLKVSYTLAQNENGLFTNNKNQPLINLTPIQSDLFLSSARNLGGIRFIRDKQQKITGFYINSDRIKNLLFEKI</sequence>
<dbReference type="Pfam" id="PF01965">
    <property type="entry name" value="DJ-1_PfpI"/>
    <property type="match status" value="1"/>
</dbReference>
<dbReference type="EC" id="3.4.11.19" evidence="3"/>
<dbReference type="SUPFAM" id="SSF52317">
    <property type="entry name" value="Class I glutamine amidotransferase-like"/>
    <property type="match status" value="1"/>
</dbReference>